<dbReference type="Gene3D" id="3.10.50.10">
    <property type="match status" value="1"/>
</dbReference>
<evidence type="ECO:0000256" key="2">
    <source>
        <dbReference type="ARBA" id="ARBA00040976"/>
    </source>
</evidence>
<dbReference type="SUPFAM" id="SSF51445">
    <property type="entry name" value="(Trans)glycosidases"/>
    <property type="match status" value="1"/>
</dbReference>
<reference evidence="4 5" key="2">
    <citation type="submission" date="2018-11" db="EMBL/GenBank/DDBJ databases">
        <authorList>
            <consortium name="Pathogen Informatics"/>
        </authorList>
    </citation>
    <scope>NUCLEOTIDE SEQUENCE [LARGE SCALE GENOMIC DNA]</scope>
</reference>
<dbReference type="PANTHER" id="PTHR46066">
    <property type="entry name" value="CHITINASE DOMAIN-CONTAINING PROTEIN 1 FAMILY MEMBER"/>
    <property type="match status" value="1"/>
</dbReference>
<dbReference type="GO" id="GO:0005975">
    <property type="term" value="P:carbohydrate metabolic process"/>
    <property type="evidence" value="ECO:0007669"/>
    <property type="project" value="InterPro"/>
</dbReference>
<evidence type="ECO:0000313" key="5">
    <source>
        <dbReference type="Proteomes" id="UP000278807"/>
    </source>
</evidence>
<keyword evidence="5" id="KW-1185">Reference proteome</keyword>
<dbReference type="GO" id="GO:0012505">
    <property type="term" value="C:endomembrane system"/>
    <property type="evidence" value="ECO:0007669"/>
    <property type="project" value="TreeGrafter"/>
</dbReference>
<comment type="similarity">
    <text evidence="1">Belongs to the glycosyl hydrolase 18 family.</text>
</comment>
<dbReference type="STRING" id="102285.A0A0R3TEU8"/>
<dbReference type="OrthoDB" id="10254444at2759"/>
<dbReference type="InterPro" id="IPR001223">
    <property type="entry name" value="Glyco_hydro18_cat"/>
</dbReference>
<evidence type="ECO:0000313" key="4">
    <source>
        <dbReference type="EMBL" id="VDO01445.1"/>
    </source>
</evidence>
<protein>
    <recommendedName>
        <fullName evidence="2">Chitinase domain-containing protein 1</fullName>
    </recommendedName>
</protein>
<dbReference type="PROSITE" id="PS51910">
    <property type="entry name" value="GH18_2"/>
    <property type="match status" value="1"/>
</dbReference>
<evidence type="ECO:0000256" key="1">
    <source>
        <dbReference type="ARBA" id="ARBA00009336"/>
    </source>
</evidence>
<dbReference type="GO" id="GO:0008061">
    <property type="term" value="F:chitin binding"/>
    <property type="evidence" value="ECO:0007669"/>
    <property type="project" value="InterPro"/>
</dbReference>
<dbReference type="GO" id="GO:0070492">
    <property type="term" value="F:oligosaccharide binding"/>
    <property type="evidence" value="ECO:0007669"/>
    <property type="project" value="TreeGrafter"/>
</dbReference>
<evidence type="ECO:0000313" key="6">
    <source>
        <dbReference type="WBParaSite" id="HNAJ_0000558701-mRNA-1"/>
    </source>
</evidence>
<feature type="domain" description="GH18" evidence="3">
    <location>
        <begin position="1"/>
        <end position="298"/>
    </location>
</feature>
<dbReference type="InterPro" id="IPR011583">
    <property type="entry name" value="Chitinase_II/V-like_cat"/>
</dbReference>
<accession>A0A0R3TEU8</accession>
<proteinExistence type="inferred from homology"/>
<dbReference type="PANTHER" id="PTHR46066:SF2">
    <property type="entry name" value="CHITINASE DOMAIN-CONTAINING PROTEIN 1"/>
    <property type="match status" value="1"/>
</dbReference>
<dbReference type="InterPro" id="IPR017853">
    <property type="entry name" value="GH"/>
</dbReference>
<dbReference type="AlphaFoldDB" id="A0A0R3TEU8"/>
<dbReference type="InterPro" id="IPR029070">
    <property type="entry name" value="Chitinase_insertion_sf"/>
</dbReference>
<organism evidence="6">
    <name type="scientific">Rodentolepis nana</name>
    <name type="common">Dwarf tapeworm</name>
    <name type="synonym">Hymenolepis nana</name>
    <dbReference type="NCBI Taxonomy" id="102285"/>
    <lineage>
        <taxon>Eukaryota</taxon>
        <taxon>Metazoa</taxon>
        <taxon>Spiralia</taxon>
        <taxon>Lophotrochozoa</taxon>
        <taxon>Platyhelminthes</taxon>
        <taxon>Cestoda</taxon>
        <taxon>Eucestoda</taxon>
        <taxon>Cyclophyllidea</taxon>
        <taxon>Hymenolepididae</taxon>
        <taxon>Rodentolepis</taxon>
    </lineage>
</organism>
<gene>
    <name evidence="4" type="ORF">HNAJ_LOCUS5585</name>
</gene>
<dbReference type="EMBL" id="UZAE01004963">
    <property type="protein sequence ID" value="VDO01445.1"/>
    <property type="molecule type" value="Genomic_DNA"/>
</dbReference>
<dbReference type="Proteomes" id="UP000278807">
    <property type="component" value="Unassembled WGS sequence"/>
</dbReference>
<name>A0A0R3TEU8_RODNA</name>
<dbReference type="Pfam" id="PF00704">
    <property type="entry name" value="Glyco_hydro_18"/>
    <property type="match status" value="1"/>
</dbReference>
<dbReference type="WBParaSite" id="HNAJ_0000558701-mRNA-1">
    <property type="protein sequence ID" value="HNAJ_0000558701-mRNA-1"/>
    <property type="gene ID" value="HNAJ_0000558701"/>
</dbReference>
<evidence type="ECO:0000259" key="3">
    <source>
        <dbReference type="PROSITE" id="PS51910"/>
    </source>
</evidence>
<dbReference type="SMART" id="SM00636">
    <property type="entry name" value="Glyco_18"/>
    <property type="match status" value="1"/>
</dbReference>
<sequence length="298" mass="34435">MAKIFAKKFTIISPVWFQLKPIDYEIDGIQNIDFKWMESVKSANSNITFAPRVIFEQWNAGDFQNVFTNNQHRLDCIKALRNLCKTHGFSGLTLEVWMQHFGTSQQVLMDFLIELAKGLHIDAKFLILPIPPSVYKGNFEGRFGKAHFDVLAKYVDYFSLMTYDYSNPYSPGENAPLEWITQCVKNLVPNDKDTVKRARILTGINFYGYDYTPSQRDGRAIVSHEVVDIAKKFSPKFKWHTDSSEHSMEYIDEKGHEHSLYFPTIYSIAKRVAMVEDMGTGLSIWEIGQGFESFYDQI</sequence>
<reference evidence="6" key="1">
    <citation type="submission" date="2017-02" db="UniProtKB">
        <authorList>
            <consortium name="WormBaseParasite"/>
        </authorList>
    </citation>
    <scope>IDENTIFICATION</scope>
</reference>
<dbReference type="Gene3D" id="3.20.20.80">
    <property type="entry name" value="Glycosidases"/>
    <property type="match status" value="1"/>
</dbReference>